<dbReference type="Pfam" id="PF25493">
    <property type="entry name" value="Peripla_BP_A-cyclase"/>
    <property type="match status" value="1"/>
</dbReference>
<evidence type="ECO:0000256" key="19">
    <source>
        <dbReference type="ARBA" id="ARBA00032637"/>
    </source>
</evidence>
<keyword evidence="7 20" id="KW-0812">Transmembrane</keyword>
<dbReference type="GO" id="GO:0016020">
    <property type="term" value="C:membrane"/>
    <property type="evidence" value="ECO:0007669"/>
    <property type="project" value="UniProtKB-SubCell"/>
</dbReference>
<dbReference type="InterPro" id="IPR050697">
    <property type="entry name" value="Adenylyl/Guanylyl_Cyclase_3/4"/>
</dbReference>
<keyword evidence="8" id="KW-0479">Metal-binding</keyword>
<proteinExistence type="inferred from homology"/>
<evidence type="ECO:0000313" key="22">
    <source>
        <dbReference type="EMBL" id="CCD18558.1"/>
    </source>
</evidence>
<name>F9WM08_TRYVY</name>
<dbReference type="GO" id="GO:0006171">
    <property type="term" value="P:cAMP biosynthetic process"/>
    <property type="evidence" value="ECO:0007669"/>
    <property type="project" value="UniProtKB-KW"/>
</dbReference>
<evidence type="ECO:0000256" key="5">
    <source>
        <dbReference type="ARBA" id="ARBA00005381"/>
    </source>
</evidence>
<dbReference type="Pfam" id="PF25495">
    <property type="entry name" value="Peripla_BP_A-cyclase_1"/>
    <property type="match status" value="1"/>
</dbReference>
<dbReference type="EC" id="4.6.1.1" evidence="6"/>
<evidence type="ECO:0000256" key="12">
    <source>
        <dbReference type="ARBA" id="ARBA00022989"/>
    </source>
</evidence>
<dbReference type="InterPro" id="IPR029787">
    <property type="entry name" value="Nucleotide_cyclase"/>
</dbReference>
<organism evidence="22 23">
    <name type="scientific">Trypanosoma vivax (strain Y486)</name>
    <dbReference type="NCBI Taxonomy" id="1055687"/>
    <lineage>
        <taxon>Eukaryota</taxon>
        <taxon>Discoba</taxon>
        <taxon>Euglenozoa</taxon>
        <taxon>Kinetoplastea</taxon>
        <taxon>Metakinetoplastina</taxon>
        <taxon>Trypanosomatida</taxon>
        <taxon>Trypanosomatidae</taxon>
        <taxon>Trypanosoma</taxon>
        <taxon>Duttonella</taxon>
    </lineage>
</organism>
<dbReference type="Gene3D" id="3.40.50.2300">
    <property type="match status" value="2"/>
</dbReference>
<dbReference type="GO" id="GO:0005524">
    <property type="term" value="F:ATP binding"/>
    <property type="evidence" value="ECO:0007669"/>
    <property type="project" value="UniProtKB-KW"/>
</dbReference>
<evidence type="ECO:0000256" key="14">
    <source>
        <dbReference type="ARBA" id="ARBA00023136"/>
    </source>
</evidence>
<keyword evidence="13" id="KW-0115">cAMP biosynthesis</keyword>
<dbReference type="Proteomes" id="UP000009027">
    <property type="component" value="Unassembled WGS sequence"/>
</dbReference>
<keyword evidence="9" id="KW-0547">Nucleotide-binding</keyword>
<protein>
    <recommendedName>
        <fullName evidence="6">adenylate cyclase</fullName>
        <ecNumber evidence="6">4.6.1.1</ecNumber>
    </recommendedName>
    <alternativeName>
        <fullName evidence="18">ATP pyrophosphate-lyase</fullName>
    </alternativeName>
    <alternativeName>
        <fullName evidence="19">Adenylyl cyclase</fullName>
    </alternativeName>
</protein>
<evidence type="ECO:0000256" key="7">
    <source>
        <dbReference type="ARBA" id="ARBA00022692"/>
    </source>
</evidence>
<keyword evidence="12 20" id="KW-1133">Transmembrane helix</keyword>
<comment type="subcellular location">
    <subcellularLocation>
        <location evidence="4">Membrane</location>
        <topology evidence="4">Multi-pass membrane protein</topology>
    </subcellularLocation>
</comment>
<evidence type="ECO:0000256" key="6">
    <source>
        <dbReference type="ARBA" id="ARBA00012201"/>
    </source>
</evidence>
<dbReference type="InterPro" id="IPR001054">
    <property type="entry name" value="A/G_cyclase"/>
</dbReference>
<dbReference type="InterPro" id="IPR028082">
    <property type="entry name" value="Peripla_BP_I"/>
</dbReference>
<keyword evidence="23" id="KW-1185">Reference proteome</keyword>
<comment type="catalytic activity">
    <reaction evidence="1">
        <text>ATP = 3',5'-cyclic AMP + diphosphate</text>
        <dbReference type="Rhea" id="RHEA:15389"/>
        <dbReference type="ChEBI" id="CHEBI:30616"/>
        <dbReference type="ChEBI" id="CHEBI:33019"/>
        <dbReference type="ChEBI" id="CHEBI:58165"/>
        <dbReference type="EC" id="4.6.1.1"/>
    </reaction>
</comment>
<evidence type="ECO:0000256" key="11">
    <source>
        <dbReference type="ARBA" id="ARBA00022842"/>
    </source>
</evidence>
<keyword evidence="17" id="KW-0456">Lyase</keyword>
<dbReference type="PROSITE" id="PS50125">
    <property type="entry name" value="GUANYLATE_CYCLASE_2"/>
    <property type="match status" value="1"/>
</dbReference>
<dbReference type="SUPFAM" id="SSF55073">
    <property type="entry name" value="Nucleotide cyclase"/>
    <property type="match status" value="1"/>
</dbReference>
<dbReference type="CDD" id="cd07556">
    <property type="entry name" value="Nucleotidyl_cyc_III"/>
    <property type="match status" value="1"/>
</dbReference>
<comment type="function">
    <text evidence="3">Could act as a receptor for an unknown ligand.</text>
</comment>
<evidence type="ECO:0000256" key="8">
    <source>
        <dbReference type="ARBA" id="ARBA00022723"/>
    </source>
</evidence>
<sequence length="1119" mass="122469">MAMTRCMARPTNSPALLRAPACANSSCGPVRGEYHLSTVVLWRALVLLWLGCAAVLADGNCSNTTVEVVSFMRTINELKGGYDAIVAGFNASLFSKHRQRPNHVTIALSAPTFEQLHNTTHIEQVFTKNSSRLLVALGPLGSVHINRFLPLLTKHNVVAFGPISTGILGHEWDPHLYFLSASPAADLLTLIRYAVGHLRVQRLAFMYLRGFAFGDQEYNLTVSVLAHLNREVSGVFDVASSLSVAAADDVFNAAWAAFAAAHPQAVLFFGYPRADAFKFLAYLLSDKRTAGAYVLAPSSLGFVADLVFRAELQARGLSFRPGQLIYTGWNPLARETRYKAVVNFQRDMTEYLSTNGSQYGYNDSKYYLKHDSEGELMMHGWIIGEVLKQAVSSSEWVRNQSTFIESLYNQRRYVVDDLVFGDFGWNCEGDAARHGAVCHCNEGGKTVYLKRALGDGRNEPLKEGFAKLGMGGCLNEARRLYAPLNGLFIDMADDGTASRASKVLCAAASALNGDGRLGHYDRLFLQCVGATVDSAVQVLEEERATRVVTAVFGVVTDALLDTPGVTFIDPMPLAPRLADGRRNVIHLSPTLEQQLFVLAEYLSSERTRGLHAVIRGSEGAAIADVLSTTLWTHGVASLSSVLLREGEPLEGHLPGGGDVLVAGVSPGDARVLASHLDRHRDARVLVCFSDLALRYDEFVAAFGRGGSSARLLFATNLPHWNDTAATSETARMFAASAGELRLPRTPLAMLGFATGRLMQEILPLMQAVNARTLAQFFYTNIAVTADDMRYGPFSDSECGALQEAGGRNCAVNYGAAHVAVWSMARALDPAVPEARAPVTRALVYREQLYLGMKLPAFMGVLVGFLMLMSALCFLMYAHFWRRDARDNRNAPKVLTAPVTLVFTDIESSTAQWAANPQLMPDAVATHHRLIRALIARHGCYEVKTIGDSFMIACKSAFAAAQLVQDIQRQFLEYDWGTDAIDECYRALEEERAEEDPEYVPATARLEPEVYRRLWNGLRVRAGVHAGLCDIRHDEVTKGYDYYGGTSNTAARTESVAHGGQVLLTRAAYMALSASEREQLDVTPLGTVPLRGVPVPVEMFQLNVVPGRTFRPLLLDAELD</sequence>
<dbReference type="AlphaFoldDB" id="F9WM08"/>
<evidence type="ECO:0000256" key="18">
    <source>
        <dbReference type="ARBA" id="ARBA00032597"/>
    </source>
</evidence>
<comment type="cofactor">
    <cofactor evidence="2">
        <name>Mg(2+)</name>
        <dbReference type="ChEBI" id="CHEBI:18420"/>
    </cofactor>
</comment>
<dbReference type="Gene3D" id="3.30.70.1230">
    <property type="entry name" value="Nucleotide cyclase"/>
    <property type="match status" value="1"/>
</dbReference>
<feature type="transmembrane region" description="Helical" evidence="20">
    <location>
        <begin position="856"/>
        <end position="879"/>
    </location>
</feature>
<evidence type="ECO:0000256" key="10">
    <source>
        <dbReference type="ARBA" id="ARBA00022840"/>
    </source>
</evidence>
<dbReference type="GO" id="GO:0035556">
    <property type="term" value="P:intracellular signal transduction"/>
    <property type="evidence" value="ECO:0007669"/>
    <property type="project" value="InterPro"/>
</dbReference>
<evidence type="ECO:0000256" key="13">
    <source>
        <dbReference type="ARBA" id="ARBA00022998"/>
    </source>
</evidence>
<dbReference type="InterPro" id="IPR057399">
    <property type="entry name" value="GRESAG4.1/3_peripasmic_1"/>
</dbReference>
<evidence type="ECO:0000256" key="15">
    <source>
        <dbReference type="ARBA" id="ARBA00023170"/>
    </source>
</evidence>
<evidence type="ECO:0000256" key="17">
    <source>
        <dbReference type="ARBA" id="ARBA00023239"/>
    </source>
</evidence>
<dbReference type="GO" id="GO:0046872">
    <property type="term" value="F:metal ion binding"/>
    <property type="evidence" value="ECO:0007669"/>
    <property type="project" value="UniProtKB-KW"/>
</dbReference>
<evidence type="ECO:0000256" key="20">
    <source>
        <dbReference type="SAM" id="Phobius"/>
    </source>
</evidence>
<dbReference type="VEuPathDB" id="TriTrypDB:TvY486_0001060"/>
<comment type="similarity">
    <text evidence="5">Belongs to the adenylyl cyclase class-3 family.</text>
</comment>
<dbReference type="GO" id="GO:0004016">
    <property type="term" value="F:adenylate cyclase activity"/>
    <property type="evidence" value="ECO:0007669"/>
    <property type="project" value="UniProtKB-EC"/>
</dbReference>
<keyword evidence="10" id="KW-0067">ATP-binding</keyword>
<keyword evidence="16" id="KW-0325">Glycoprotein</keyword>
<evidence type="ECO:0000256" key="9">
    <source>
        <dbReference type="ARBA" id="ARBA00022741"/>
    </source>
</evidence>
<evidence type="ECO:0000256" key="2">
    <source>
        <dbReference type="ARBA" id="ARBA00001946"/>
    </source>
</evidence>
<dbReference type="PANTHER" id="PTHR43081">
    <property type="entry name" value="ADENYLATE CYCLASE, TERMINAL-DIFFERENTIATION SPECIFIC-RELATED"/>
    <property type="match status" value="1"/>
</dbReference>
<dbReference type="EMBL" id="CAEX01001409">
    <property type="protein sequence ID" value="CCD18558.1"/>
    <property type="molecule type" value="Genomic_DNA"/>
</dbReference>
<evidence type="ECO:0000256" key="1">
    <source>
        <dbReference type="ARBA" id="ARBA00001593"/>
    </source>
</evidence>
<evidence type="ECO:0000259" key="21">
    <source>
        <dbReference type="PROSITE" id="PS50125"/>
    </source>
</evidence>
<dbReference type="SMART" id="SM00044">
    <property type="entry name" value="CYCc"/>
    <property type="match status" value="1"/>
</dbReference>
<reference evidence="22 23" key="1">
    <citation type="journal article" date="2012" name="Proc. Natl. Acad. Sci. U.S.A.">
        <title>Antigenic diversity is generated by distinct evolutionary mechanisms in African trypanosome species.</title>
        <authorList>
            <person name="Jackson A.P."/>
            <person name="Berry A."/>
            <person name="Aslett M."/>
            <person name="Allison H.C."/>
            <person name="Burton P."/>
            <person name="Vavrova-Anderson J."/>
            <person name="Brown R."/>
            <person name="Browne H."/>
            <person name="Corton N."/>
            <person name="Hauser H."/>
            <person name="Gamble J."/>
            <person name="Gilderthorp R."/>
            <person name="Marcello L."/>
            <person name="McQuillan J."/>
            <person name="Otto T.D."/>
            <person name="Quail M.A."/>
            <person name="Sanders M.J."/>
            <person name="van Tonder A."/>
            <person name="Ginger M.L."/>
            <person name="Field M.C."/>
            <person name="Barry J.D."/>
            <person name="Hertz-Fowler C."/>
            <person name="Berriman M."/>
        </authorList>
    </citation>
    <scope>NUCLEOTIDE SEQUENCE</scope>
    <source>
        <strain evidence="22 23">Y486</strain>
    </source>
</reference>
<keyword evidence="14 20" id="KW-0472">Membrane</keyword>
<evidence type="ECO:0000256" key="16">
    <source>
        <dbReference type="ARBA" id="ARBA00023180"/>
    </source>
</evidence>
<feature type="domain" description="Guanylate cyclase" evidence="21">
    <location>
        <begin position="899"/>
        <end position="1053"/>
    </location>
</feature>
<accession>F9WM08</accession>
<keyword evidence="15 22" id="KW-0675">Receptor</keyword>
<evidence type="ECO:0000313" key="23">
    <source>
        <dbReference type="Proteomes" id="UP000009027"/>
    </source>
</evidence>
<keyword evidence="11" id="KW-0460">Magnesium</keyword>
<evidence type="ECO:0000256" key="3">
    <source>
        <dbReference type="ARBA" id="ARBA00002708"/>
    </source>
</evidence>
<evidence type="ECO:0000256" key="4">
    <source>
        <dbReference type="ARBA" id="ARBA00004141"/>
    </source>
</evidence>
<dbReference type="InterPro" id="IPR057398">
    <property type="entry name" value="GRESAG4.1/3_peripasmic_2"/>
</dbReference>
<dbReference type="Pfam" id="PF00211">
    <property type="entry name" value="Guanylate_cyc"/>
    <property type="match status" value="1"/>
</dbReference>
<gene>
    <name evidence="22" type="ORF">TvY486_0001060</name>
</gene>
<dbReference type="FunFam" id="3.30.70.1230:FF:000022">
    <property type="entry name" value="Receptor-type adenylate cyclase GRESAG 4, putative"/>
    <property type="match status" value="1"/>
</dbReference>
<dbReference type="SUPFAM" id="SSF53822">
    <property type="entry name" value="Periplasmic binding protein-like I"/>
    <property type="match status" value="2"/>
</dbReference>
<dbReference type="PANTHER" id="PTHR43081:SF1">
    <property type="entry name" value="ADENYLATE CYCLASE, TERMINAL-DIFFERENTIATION SPECIFIC"/>
    <property type="match status" value="1"/>
</dbReference>